<name>A0A1F7XE26_9BACT</name>
<proteinExistence type="predicted"/>
<sequence length="88" mass="9802">MAGEMEIGLTYFLQVIGFSRVGSLGGETVVVHHRARVLDAPPAALVRDFIPVKRTKEGVEVPNLYKDRIMQAAYPRAAEDPFFPIEFV</sequence>
<gene>
    <name evidence="1" type="ORF">A2V80_00880</name>
</gene>
<dbReference type="Proteomes" id="UP000179013">
    <property type="component" value="Unassembled WGS sequence"/>
</dbReference>
<comment type="caution">
    <text evidence="1">The sequence shown here is derived from an EMBL/GenBank/DDBJ whole genome shotgun (WGS) entry which is preliminary data.</text>
</comment>
<accession>A0A1F7XE26</accession>
<protein>
    <submittedName>
        <fullName evidence="1">Uncharacterized protein</fullName>
    </submittedName>
</protein>
<reference evidence="1 2" key="1">
    <citation type="journal article" date="2016" name="Nat. Commun.">
        <title>Thousands of microbial genomes shed light on interconnected biogeochemical processes in an aquifer system.</title>
        <authorList>
            <person name="Anantharaman K."/>
            <person name="Brown C.T."/>
            <person name="Hug L.A."/>
            <person name="Sharon I."/>
            <person name="Castelle C.J."/>
            <person name="Probst A.J."/>
            <person name="Thomas B.C."/>
            <person name="Singh A."/>
            <person name="Wilkins M.J."/>
            <person name="Karaoz U."/>
            <person name="Brodie E.L."/>
            <person name="Williams K.H."/>
            <person name="Hubbard S.S."/>
            <person name="Banfield J.F."/>
        </authorList>
    </citation>
    <scope>NUCLEOTIDE SEQUENCE [LARGE SCALE GENOMIC DNA]</scope>
</reference>
<evidence type="ECO:0000313" key="1">
    <source>
        <dbReference type="EMBL" id="OGM12565.1"/>
    </source>
</evidence>
<evidence type="ECO:0000313" key="2">
    <source>
        <dbReference type="Proteomes" id="UP000179013"/>
    </source>
</evidence>
<dbReference type="AlphaFoldDB" id="A0A1F7XE26"/>
<organism evidence="1 2">
    <name type="scientific">Candidatus Woesebacteria bacterium RBG_16_39_8b</name>
    <dbReference type="NCBI Taxonomy" id="1802482"/>
    <lineage>
        <taxon>Bacteria</taxon>
        <taxon>Candidatus Woeseibacteriota</taxon>
    </lineage>
</organism>
<dbReference type="EMBL" id="MGFU01000033">
    <property type="protein sequence ID" value="OGM12565.1"/>
    <property type="molecule type" value="Genomic_DNA"/>
</dbReference>